<feature type="region of interest" description="Disordered" evidence="1">
    <location>
        <begin position="94"/>
        <end position="113"/>
    </location>
</feature>
<organism evidence="2 3">
    <name type="scientific">Macaca fascicularis</name>
    <name type="common">Crab-eating macaque</name>
    <name type="synonym">Cynomolgus monkey</name>
    <dbReference type="NCBI Taxonomy" id="9541"/>
    <lineage>
        <taxon>Eukaryota</taxon>
        <taxon>Metazoa</taxon>
        <taxon>Chordata</taxon>
        <taxon>Craniata</taxon>
        <taxon>Vertebrata</taxon>
        <taxon>Euteleostomi</taxon>
        <taxon>Mammalia</taxon>
        <taxon>Eutheria</taxon>
        <taxon>Euarchontoglires</taxon>
        <taxon>Primates</taxon>
        <taxon>Haplorrhini</taxon>
        <taxon>Catarrhini</taxon>
        <taxon>Cercopithecidae</taxon>
        <taxon>Cercopithecinae</taxon>
        <taxon>Macaca</taxon>
    </lineage>
</organism>
<keyword evidence="3" id="KW-1185">Reference proteome</keyword>
<name>A0A7N9CRI0_MACFA</name>
<evidence type="ECO:0000256" key="1">
    <source>
        <dbReference type="SAM" id="MobiDB-lite"/>
    </source>
</evidence>
<accession>A0A7N9CRI0</accession>
<reference evidence="2" key="2">
    <citation type="submission" date="2025-08" db="UniProtKB">
        <authorList>
            <consortium name="Ensembl"/>
        </authorList>
    </citation>
    <scope>IDENTIFICATION</scope>
</reference>
<evidence type="ECO:0000313" key="3">
    <source>
        <dbReference type="Proteomes" id="UP000233100"/>
    </source>
</evidence>
<protein>
    <submittedName>
        <fullName evidence="2">Uncharacterized protein</fullName>
    </submittedName>
</protein>
<sequence length="175" mass="19522">MRVPRHPGGSHRSAVGLLCEKGPAAASLVQIRCQTVFLRIHPNRSLISPCGSPGPPSRPEPKCLGGWERPAPFFRSLATSSHFRLLTVPKQPTKTLRELGPGPEAENGRKKRSGRTIKENPFFDCFKFFEILLRFLSTSPACFLDDTCHRSTFLNFLNSPEYSNMPLAHHPTSEN</sequence>
<evidence type="ECO:0000313" key="2">
    <source>
        <dbReference type="Ensembl" id="ENSMFAP00000054934.1"/>
    </source>
</evidence>
<dbReference type="Ensembl" id="ENSMFAT00000101324.1">
    <property type="protein sequence ID" value="ENSMFAP00000054934.1"/>
    <property type="gene ID" value="ENSMFAG00000060811.1"/>
</dbReference>
<dbReference type="Proteomes" id="UP000233100">
    <property type="component" value="Chromosome 4"/>
</dbReference>
<dbReference type="AlphaFoldDB" id="A0A7N9CRI0"/>
<reference evidence="2" key="3">
    <citation type="submission" date="2025-09" db="UniProtKB">
        <authorList>
            <consortium name="Ensembl"/>
        </authorList>
    </citation>
    <scope>IDENTIFICATION</scope>
</reference>
<reference evidence="2 3" key="1">
    <citation type="submission" date="2013-03" db="EMBL/GenBank/DDBJ databases">
        <authorList>
            <person name="Warren W."/>
            <person name="Wilson R.K."/>
        </authorList>
    </citation>
    <scope>NUCLEOTIDE SEQUENCE</scope>
</reference>
<dbReference type="GeneTree" id="ENSGT00400000024870"/>
<proteinExistence type="predicted"/>